<dbReference type="EC" id="2.1.1.100" evidence="8"/>
<evidence type="ECO:0000256" key="1">
    <source>
        <dbReference type="ARBA" id="ARBA00004141"/>
    </source>
</evidence>
<reference evidence="8 9" key="1">
    <citation type="submission" date="2024-09" db="EMBL/GenBank/DDBJ databases">
        <authorList>
            <person name="Sun Q."/>
            <person name="Mori K."/>
        </authorList>
    </citation>
    <scope>NUCLEOTIDE SEQUENCE [LARGE SCALE GENOMIC DNA]</scope>
    <source>
        <strain evidence="8 9">JCM 3307</strain>
    </source>
</reference>
<evidence type="ECO:0000256" key="2">
    <source>
        <dbReference type="ARBA" id="ARBA00010631"/>
    </source>
</evidence>
<dbReference type="InterPro" id="IPR033580">
    <property type="entry name" value="Nurim-like"/>
</dbReference>
<comment type="caution">
    <text evidence="8">The sequence shown here is derived from an EMBL/GenBank/DDBJ whole genome shotgun (WGS) entry which is preliminary data.</text>
</comment>
<sequence>MQRIYRTVVYAAFLANLAYTIGFLAGPGVLVPKGIDDGPPAPAGLAVLVDGALLAVFAVQHSVMARPWFKRRFTKPSIERSTYVLASTAAVTLLLWQWRPLPQVVWSAGPGWARALLWTLYGAGWLIVAVSTFGLGHRELFGLRAPGRAELREPWQYRLVRHPIMTGFLVAFWAVPHMSVGRLVFAVAATGYIVVGTRFEEHDLREQLGAPYADYARRVPRFIPGTKGGRRWRRDSSSISA</sequence>
<feature type="transmembrane region" description="Helical" evidence="6">
    <location>
        <begin position="118"/>
        <end position="136"/>
    </location>
</feature>
<comment type="similarity">
    <text evidence="2">Belongs to the nurim family.</text>
</comment>
<keyword evidence="4 6" id="KW-1133">Transmembrane helix</keyword>
<feature type="domain" description="NnrU" evidence="7">
    <location>
        <begin position="52"/>
        <end position="180"/>
    </location>
</feature>
<dbReference type="Gene3D" id="1.20.120.1630">
    <property type="match status" value="1"/>
</dbReference>
<evidence type="ECO:0000313" key="8">
    <source>
        <dbReference type="EMBL" id="MFB9444671.1"/>
    </source>
</evidence>
<dbReference type="Proteomes" id="UP001589608">
    <property type="component" value="Unassembled WGS sequence"/>
</dbReference>
<keyword evidence="8" id="KW-0489">Methyltransferase</keyword>
<feature type="transmembrane region" description="Helical" evidence="6">
    <location>
        <begin position="80"/>
        <end position="98"/>
    </location>
</feature>
<evidence type="ECO:0000256" key="3">
    <source>
        <dbReference type="ARBA" id="ARBA00022692"/>
    </source>
</evidence>
<dbReference type="EC" id="2.1.1.334" evidence="8"/>
<evidence type="ECO:0000259" key="7">
    <source>
        <dbReference type="Pfam" id="PF07298"/>
    </source>
</evidence>
<feature type="transmembrane region" description="Helical" evidence="6">
    <location>
        <begin position="41"/>
        <end position="59"/>
    </location>
</feature>
<dbReference type="PANTHER" id="PTHR31040">
    <property type="entry name" value="NURIM"/>
    <property type="match status" value="1"/>
</dbReference>
<dbReference type="EMBL" id="JBHMCA010000027">
    <property type="protein sequence ID" value="MFB9444671.1"/>
    <property type="molecule type" value="Genomic_DNA"/>
</dbReference>
<dbReference type="GO" id="GO:0032259">
    <property type="term" value="P:methylation"/>
    <property type="evidence" value="ECO:0007669"/>
    <property type="project" value="UniProtKB-KW"/>
</dbReference>
<dbReference type="PANTHER" id="PTHR31040:SF1">
    <property type="entry name" value="NURIM"/>
    <property type="match status" value="1"/>
</dbReference>
<protein>
    <submittedName>
        <fullName evidence="8">Methyltransferase family protein</fullName>
        <ecNumber evidence="8">2.1.1.100</ecNumber>
        <ecNumber evidence="8">2.1.1.334</ecNumber>
    </submittedName>
</protein>
<comment type="subcellular location">
    <subcellularLocation>
        <location evidence="1">Membrane</location>
        <topology evidence="1">Multi-pass membrane protein</topology>
    </subcellularLocation>
</comment>
<name>A0ABV5M740_9ACTN</name>
<accession>A0ABV5M740</accession>
<gene>
    <name evidence="8" type="ORF">ACFFTR_16470</name>
</gene>
<dbReference type="Pfam" id="PF07298">
    <property type="entry name" value="NnrU"/>
    <property type="match status" value="1"/>
</dbReference>
<evidence type="ECO:0000256" key="6">
    <source>
        <dbReference type="SAM" id="Phobius"/>
    </source>
</evidence>
<dbReference type="RefSeq" id="WP_246656378.1">
    <property type="nucleotide sequence ID" value="NZ_CP061913.1"/>
</dbReference>
<feature type="transmembrane region" description="Helical" evidence="6">
    <location>
        <begin position="7"/>
        <end position="29"/>
    </location>
</feature>
<keyword evidence="5 6" id="KW-0472">Membrane</keyword>
<keyword evidence="9" id="KW-1185">Reference proteome</keyword>
<evidence type="ECO:0000256" key="5">
    <source>
        <dbReference type="ARBA" id="ARBA00023136"/>
    </source>
</evidence>
<feature type="transmembrane region" description="Helical" evidence="6">
    <location>
        <begin position="157"/>
        <end position="175"/>
    </location>
</feature>
<feature type="transmembrane region" description="Helical" evidence="6">
    <location>
        <begin position="181"/>
        <end position="199"/>
    </location>
</feature>
<evidence type="ECO:0000313" key="9">
    <source>
        <dbReference type="Proteomes" id="UP001589608"/>
    </source>
</evidence>
<proteinExistence type="inferred from homology"/>
<organism evidence="8 9">
    <name type="scientific">Dactylosporangium vinaceum</name>
    <dbReference type="NCBI Taxonomy" id="53362"/>
    <lineage>
        <taxon>Bacteria</taxon>
        <taxon>Bacillati</taxon>
        <taxon>Actinomycetota</taxon>
        <taxon>Actinomycetes</taxon>
        <taxon>Micromonosporales</taxon>
        <taxon>Micromonosporaceae</taxon>
        <taxon>Dactylosporangium</taxon>
    </lineage>
</organism>
<keyword evidence="3 6" id="KW-0812">Transmembrane</keyword>
<dbReference type="InterPro" id="IPR009915">
    <property type="entry name" value="NnrU_dom"/>
</dbReference>
<evidence type="ECO:0000256" key="4">
    <source>
        <dbReference type="ARBA" id="ARBA00022989"/>
    </source>
</evidence>
<keyword evidence="8" id="KW-0808">Transferase</keyword>
<dbReference type="GO" id="GO:0004671">
    <property type="term" value="F:protein C-terminal S-isoprenylcysteine carboxyl O-methyltransferase activity"/>
    <property type="evidence" value="ECO:0007669"/>
    <property type="project" value="UniProtKB-EC"/>
</dbReference>